<sequence>MVDYRVRRNPSFWFCDGPVFIQFLVDYVQLGLEIDDTTSRALRRVCEIILMNLEMMMSNHETEEKSAYHMM</sequence>
<evidence type="ECO:0000313" key="1">
    <source>
        <dbReference type="EMBL" id="KAI3676438.1"/>
    </source>
</evidence>
<gene>
    <name evidence="1" type="ORF">L1987_86047</name>
</gene>
<evidence type="ECO:0000313" key="2">
    <source>
        <dbReference type="Proteomes" id="UP001056120"/>
    </source>
</evidence>
<reference evidence="2" key="1">
    <citation type="journal article" date="2022" name="Mol. Ecol. Resour.">
        <title>The genomes of chicory, endive, great burdock and yacon provide insights into Asteraceae palaeo-polyploidization history and plant inulin production.</title>
        <authorList>
            <person name="Fan W."/>
            <person name="Wang S."/>
            <person name="Wang H."/>
            <person name="Wang A."/>
            <person name="Jiang F."/>
            <person name="Liu H."/>
            <person name="Zhao H."/>
            <person name="Xu D."/>
            <person name="Zhang Y."/>
        </authorList>
    </citation>
    <scope>NUCLEOTIDE SEQUENCE [LARGE SCALE GENOMIC DNA]</scope>
    <source>
        <strain evidence="2">cv. Yunnan</strain>
    </source>
</reference>
<comment type="caution">
    <text evidence="1">The sequence shown here is derived from an EMBL/GenBank/DDBJ whole genome shotgun (WGS) entry which is preliminary data.</text>
</comment>
<reference evidence="1 2" key="2">
    <citation type="journal article" date="2022" name="Mol. Ecol. Resour.">
        <title>The genomes of chicory, endive, great burdock and yacon provide insights into Asteraceae paleo-polyploidization history and plant inulin production.</title>
        <authorList>
            <person name="Fan W."/>
            <person name="Wang S."/>
            <person name="Wang H."/>
            <person name="Wang A."/>
            <person name="Jiang F."/>
            <person name="Liu H."/>
            <person name="Zhao H."/>
            <person name="Xu D."/>
            <person name="Zhang Y."/>
        </authorList>
    </citation>
    <scope>NUCLEOTIDE SEQUENCE [LARGE SCALE GENOMIC DNA]</scope>
    <source>
        <strain evidence="2">cv. Yunnan</strain>
        <tissue evidence="1">Leaves</tissue>
    </source>
</reference>
<proteinExistence type="predicted"/>
<dbReference type="EMBL" id="CM042046">
    <property type="protein sequence ID" value="KAI3676438.1"/>
    <property type="molecule type" value="Genomic_DNA"/>
</dbReference>
<protein>
    <submittedName>
        <fullName evidence="1">Uncharacterized protein</fullName>
    </submittedName>
</protein>
<dbReference type="Proteomes" id="UP001056120">
    <property type="component" value="Linkage Group LG29"/>
</dbReference>
<accession>A0ACB8XYW3</accession>
<keyword evidence="2" id="KW-1185">Reference proteome</keyword>
<name>A0ACB8XYW3_9ASTR</name>
<organism evidence="1 2">
    <name type="scientific">Smallanthus sonchifolius</name>
    <dbReference type="NCBI Taxonomy" id="185202"/>
    <lineage>
        <taxon>Eukaryota</taxon>
        <taxon>Viridiplantae</taxon>
        <taxon>Streptophyta</taxon>
        <taxon>Embryophyta</taxon>
        <taxon>Tracheophyta</taxon>
        <taxon>Spermatophyta</taxon>
        <taxon>Magnoliopsida</taxon>
        <taxon>eudicotyledons</taxon>
        <taxon>Gunneridae</taxon>
        <taxon>Pentapetalae</taxon>
        <taxon>asterids</taxon>
        <taxon>campanulids</taxon>
        <taxon>Asterales</taxon>
        <taxon>Asteraceae</taxon>
        <taxon>Asteroideae</taxon>
        <taxon>Heliantheae alliance</taxon>
        <taxon>Millerieae</taxon>
        <taxon>Smallanthus</taxon>
    </lineage>
</organism>